<dbReference type="GO" id="GO:0003899">
    <property type="term" value="F:DNA-directed RNA polymerase activity"/>
    <property type="evidence" value="ECO:0007669"/>
    <property type="project" value="InterPro"/>
</dbReference>
<keyword evidence="2" id="KW-0863">Zinc-finger</keyword>
<proteinExistence type="predicted"/>
<dbReference type="InterPro" id="IPR036977">
    <property type="entry name" value="DNA_primase_Znf_CHC2"/>
</dbReference>
<evidence type="ECO:0000256" key="3">
    <source>
        <dbReference type="ARBA" id="ARBA00022833"/>
    </source>
</evidence>
<evidence type="ECO:0000313" key="6">
    <source>
        <dbReference type="Proteomes" id="UP000180057"/>
    </source>
</evidence>
<accession>A0A1S2MB71</accession>
<name>A0A1S2MB71_9BACI</name>
<dbReference type="EMBL" id="MLQS01000001">
    <property type="protein sequence ID" value="OIJ22008.1"/>
    <property type="molecule type" value="Genomic_DNA"/>
</dbReference>
<feature type="domain" description="Zinc finger CHC2-type" evidence="4">
    <location>
        <begin position="24"/>
        <end position="78"/>
    </location>
</feature>
<dbReference type="Gene3D" id="3.90.580.10">
    <property type="entry name" value="Zinc finger, CHC2-type domain"/>
    <property type="match status" value="1"/>
</dbReference>
<dbReference type="PANTHER" id="PTHR30313">
    <property type="entry name" value="DNA PRIMASE"/>
    <property type="match status" value="1"/>
</dbReference>
<comment type="caution">
    <text evidence="5">The sequence shown here is derived from an EMBL/GenBank/DDBJ whole genome shotgun (WGS) entry which is preliminary data.</text>
</comment>
<evidence type="ECO:0000256" key="2">
    <source>
        <dbReference type="ARBA" id="ARBA00022771"/>
    </source>
</evidence>
<keyword evidence="1" id="KW-0479">Metal-binding</keyword>
<organism evidence="5 6">
    <name type="scientific">Anaerobacillus alkalidiazotrophicus</name>
    <dbReference type="NCBI Taxonomy" id="472963"/>
    <lineage>
        <taxon>Bacteria</taxon>
        <taxon>Bacillati</taxon>
        <taxon>Bacillota</taxon>
        <taxon>Bacilli</taxon>
        <taxon>Bacillales</taxon>
        <taxon>Bacillaceae</taxon>
        <taxon>Anaerobacillus</taxon>
    </lineage>
</organism>
<dbReference type="PANTHER" id="PTHR30313:SF2">
    <property type="entry name" value="DNA PRIMASE"/>
    <property type="match status" value="1"/>
</dbReference>
<dbReference type="InterPro" id="IPR050219">
    <property type="entry name" value="DnaG_primase"/>
</dbReference>
<dbReference type="InterPro" id="IPR002694">
    <property type="entry name" value="Znf_CHC2"/>
</dbReference>
<dbReference type="RefSeq" id="WP_071388578.1">
    <property type="nucleotide sequence ID" value="NZ_MLQS01000001.1"/>
</dbReference>
<keyword evidence="3" id="KW-0862">Zinc</keyword>
<dbReference type="SUPFAM" id="SSF57783">
    <property type="entry name" value="Zinc beta-ribbon"/>
    <property type="match status" value="1"/>
</dbReference>
<protein>
    <recommendedName>
        <fullName evidence="4">Zinc finger CHC2-type domain-containing protein</fullName>
    </recommendedName>
</protein>
<evidence type="ECO:0000259" key="4">
    <source>
        <dbReference type="SMART" id="SM00400"/>
    </source>
</evidence>
<dbReference type="Proteomes" id="UP000180057">
    <property type="component" value="Unassembled WGS sequence"/>
</dbReference>
<gene>
    <name evidence="5" type="ORF">BKP45_04850</name>
</gene>
<reference evidence="5 6" key="1">
    <citation type="submission" date="2016-10" db="EMBL/GenBank/DDBJ databases">
        <title>Draft genome sequences of four alkaliphilic bacteria belonging to the Anaerobacillus genus.</title>
        <authorList>
            <person name="Bassil N.M."/>
            <person name="Lloyd J.R."/>
        </authorList>
    </citation>
    <scope>NUCLEOTIDE SEQUENCE [LARGE SCALE GENOMIC DNA]</scope>
    <source>
        <strain evidence="5 6">DSM 22531</strain>
    </source>
</reference>
<evidence type="ECO:0000256" key="1">
    <source>
        <dbReference type="ARBA" id="ARBA00022723"/>
    </source>
</evidence>
<sequence>MKANVPIVEIAERYLKVKRRGKNFVALCPFHSERTPSFTMNPRTNKYRCFGCGIYGSQIDLYAHFNELSFVDAAKLLAKEYAIVQQNETVQEKNERAFKNELANAVHQKKHELFLELIWILDNLKMVRRSVKNMSQVEALEQYYHLEVILEYLLDLLTNGELNEEELLDLVIYIHNLIEKGRRSCY</sequence>
<dbReference type="STRING" id="472963.BKP45_04850"/>
<dbReference type="SMART" id="SM00400">
    <property type="entry name" value="ZnF_CHCC"/>
    <property type="match status" value="1"/>
</dbReference>
<dbReference type="GO" id="GO:0008270">
    <property type="term" value="F:zinc ion binding"/>
    <property type="evidence" value="ECO:0007669"/>
    <property type="project" value="UniProtKB-KW"/>
</dbReference>
<dbReference type="AlphaFoldDB" id="A0A1S2MB71"/>
<dbReference type="GO" id="GO:0005737">
    <property type="term" value="C:cytoplasm"/>
    <property type="evidence" value="ECO:0007669"/>
    <property type="project" value="TreeGrafter"/>
</dbReference>
<dbReference type="GO" id="GO:0003677">
    <property type="term" value="F:DNA binding"/>
    <property type="evidence" value="ECO:0007669"/>
    <property type="project" value="InterPro"/>
</dbReference>
<keyword evidence="6" id="KW-1185">Reference proteome</keyword>
<dbReference type="Pfam" id="PF01807">
    <property type="entry name" value="Zn_ribbon_DnaG"/>
    <property type="match status" value="1"/>
</dbReference>
<evidence type="ECO:0000313" key="5">
    <source>
        <dbReference type="EMBL" id="OIJ22008.1"/>
    </source>
</evidence>
<dbReference type="GO" id="GO:0006269">
    <property type="term" value="P:DNA replication, synthesis of primer"/>
    <property type="evidence" value="ECO:0007669"/>
    <property type="project" value="TreeGrafter"/>
</dbReference>